<comment type="caution">
    <text evidence="2">The sequence shown here is derived from an EMBL/GenBank/DDBJ whole genome shotgun (WGS) entry which is preliminary data.</text>
</comment>
<feature type="compositionally biased region" description="Basic and acidic residues" evidence="1">
    <location>
        <begin position="12"/>
        <end position="22"/>
    </location>
</feature>
<evidence type="ECO:0000256" key="1">
    <source>
        <dbReference type="SAM" id="MobiDB-lite"/>
    </source>
</evidence>
<dbReference type="AlphaFoldDB" id="A0A1A6H0W4"/>
<proteinExistence type="predicted"/>
<organism evidence="2 3">
    <name type="scientific">Neotoma lepida</name>
    <name type="common">Desert woodrat</name>
    <dbReference type="NCBI Taxonomy" id="56216"/>
    <lineage>
        <taxon>Eukaryota</taxon>
        <taxon>Metazoa</taxon>
        <taxon>Chordata</taxon>
        <taxon>Craniata</taxon>
        <taxon>Vertebrata</taxon>
        <taxon>Euteleostomi</taxon>
        <taxon>Mammalia</taxon>
        <taxon>Eutheria</taxon>
        <taxon>Euarchontoglires</taxon>
        <taxon>Glires</taxon>
        <taxon>Rodentia</taxon>
        <taxon>Myomorpha</taxon>
        <taxon>Muroidea</taxon>
        <taxon>Cricetidae</taxon>
        <taxon>Neotominae</taxon>
        <taxon>Neotoma</taxon>
    </lineage>
</organism>
<keyword evidence="3" id="KW-1185">Reference proteome</keyword>
<sequence length="71" mass="7785">MTSSTQTPFFSEYKRGGQEARRPGGSSLLSDFILSELIRLLMQLLSADLLDCPRKGVGAPAADGWNRDKKV</sequence>
<feature type="region of interest" description="Disordered" evidence="1">
    <location>
        <begin position="1"/>
        <end position="26"/>
    </location>
</feature>
<gene>
    <name evidence="2" type="ORF">A6R68_13189</name>
</gene>
<name>A0A1A6H0W4_NEOLE</name>
<accession>A0A1A6H0W4</accession>
<reference evidence="2 3" key="1">
    <citation type="submission" date="2016-06" db="EMBL/GenBank/DDBJ databases">
        <title>The Draft Genome Sequence and Annotation of the Desert Woodrat Neotoma lepida.</title>
        <authorList>
            <person name="Campbell M."/>
            <person name="Oakeson K.F."/>
            <person name="Yandell M."/>
            <person name="Halpert J.R."/>
            <person name="Dearing D."/>
        </authorList>
    </citation>
    <scope>NUCLEOTIDE SEQUENCE [LARGE SCALE GENOMIC DNA]</scope>
    <source>
        <strain evidence="2">417</strain>
        <tissue evidence="2">Liver</tissue>
    </source>
</reference>
<dbReference type="Proteomes" id="UP000092124">
    <property type="component" value="Unassembled WGS sequence"/>
</dbReference>
<protein>
    <submittedName>
        <fullName evidence="2">Uncharacterized protein</fullName>
    </submittedName>
</protein>
<evidence type="ECO:0000313" key="2">
    <source>
        <dbReference type="EMBL" id="OBS72233.1"/>
    </source>
</evidence>
<dbReference type="EMBL" id="LZPO01055152">
    <property type="protein sequence ID" value="OBS72233.1"/>
    <property type="molecule type" value="Genomic_DNA"/>
</dbReference>
<evidence type="ECO:0000313" key="3">
    <source>
        <dbReference type="Proteomes" id="UP000092124"/>
    </source>
</evidence>